<dbReference type="EMBL" id="FRAH01000036">
    <property type="protein sequence ID" value="SHK63832.1"/>
    <property type="molecule type" value="Genomic_DNA"/>
</dbReference>
<accession>A0A1M6U3H2</accession>
<proteinExistence type="predicted"/>
<gene>
    <name evidence="2" type="ORF">SAMN02745138_02079</name>
</gene>
<feature type="transmembrane region" description="Helical" evidence="1">
    <location>
        <begin position="6"/>
        <end position="24"/>
    </location>
</feature>
<evidence type="ECO:0000313" key="2">
    <source>
        <dbReference type="EMBL" id="SHK63832.1"/>
    </source>
</evidence>
<dbReference type="Proteomes" id="UP000183975">
    <property type="component" value="Unassembled WGS sequence"/>
</dbReference>
<name>A0A1M6U3H2_9FIRM</name>
<dbReference type="AlphaFoldDB" id="A0A1M6U3H2"/>
<keyword evidence="3" id="KW-1185">Reference proteome</keyword>
<dbReference type="RefSeq" id="WP_159432886.1">
    <property type="nucleotide sequence ID" value="NZ_FRAH01000036.1"/>
</dbReference>
<keyword evidence="1" id="KW-1133">Transmembrane helix</keyword>
<evidence type="ECO:0000256" key="1">
    <source>
        <dbReference type="SAM" id="Phobius"/>
    </source>
</evidence>
<sequence length="47" mass="4975">MKNWQVLIGLMAIAIAILISGILISNAIQEAGSNIHVGFTALGELIR</sequence>
<keyword evidence="1" id="KW-0472">Membrane</keyword>
<reference evidence="2 3" key="1">
    <citation type="submission" date="2016-11" db="EMBL/GenBank/DDBJ databases">
        <authorList>
            <person name="Jaros S."/>
            <person name="Januszkiewicz K."/>
            <person name="Wedrychowicz H."/>
        </authorList>
    </citation>
    <scope>NUCLEOTIDE SEQUENCE [LARGE SCALE GENOMIC DNA]</scope>
    <source>
        <strain evidence="2 3">DSM 14214</strain>
    </source>
</reference>
<protein>
    <submittedName>
        <fullName evidence="2">Uncharacterized protein</fullName>
    </submittedName>
</protein>
<organism evidence="2 3">
    <name type="scientific">Anaerotignum lactatifermentans DSM 14214</name>
    <dbReference type="NCBI Taxonomy" id="1121323"/>
    <lineage>
        <taxon>Bacteria</taxon>
        <taxon>Bacillati</taxon>
        <taxon>Bacillota</taxon>
        <taxon>Clostridia</taxon>
        <taxon>Lachnospirales</taxon>
        <taxon>Anaerotignaceae</taxon>
        <taxon>Anaerotignum</taxon>
    </lineage>
</organism>
<evidence type="ECO:0000313" key="3">
    <source>
        <dbReference type="Proteomes" id="UP000183975"/>
    </source>
</evidence>
<keyword evidence="1" id="KW-0812">Transmembrane</keyword>